<accession>A0AAP0NV30</accession>
<dbReference type="EMBL" id="JBBNAG010000007">
    <property type="protein sequence ID" value="KAK9118735.1"/>
    <property type="molecule type" value="Genomic_DNA"/>
</dbReference>
<dbReference type="Proteomes" id="UP001419268">
    <property type="component" value="Unassembled WGS sequence"/>
</dbReference>
<sequence length="172" mass="16878">MLNGDKGTSGRYQTEQRRSRRGCAAADLVSIVGSDGSGGYGVQAAARCRRPAVAADSGGGSDSSGGSTGGIAAGWQRWSSDGGAATSSGEAIIDGCGNSGANPACSGGTDLFALIVVGAAGAAARVASGDSGADQRVTGWQRNAIQRTDPGCSVGPASEQVSRLKIGKAWRG</sequence>
<dbReference type="AlphaFoldDB" id="A0AAP0NV30"/>
<evidence type="ECO:0000313" key="2">
    <source>
        <dbReference type="EMBL" id="KAK9118735.1"/>
    </source>
</evidence>
<protein>
    <submittedName>
        <fullName evidence="2">Uncharacterized protein</fullName>
    </submittedName>
</protein>
<proteinExistence type="predicted"/>
<gene>
    <name evidence="2" type="ORF">Scep_016828</name>
</gene>
<feature type="region of interest" description="Disordered" evidence="1">
    <location>
        <begin position="53"/>
        <end position="86"/>
    </location>
</feature>
<evidence type="ECO:0000256" key="1">
    <source>
        <dbReference type="SAM" id="MobiDB-lite"/>
    </source>
</evidence>
<comment type="caution">
    <text evidence="2">The sequence shown here is derived from an EMBL/GenBank/DDBJ whole genome shotgun (WGS) entry which is preliminary data.</text>
</comment>
<keyword evidence="3" id="KW-1185">Reference proteome</keyword>
<organism evidence="2 3">
    <name type="scientific">Stephania cephalantha</name>
    <dbReference type="NCBI Taxonomy" id="152367"/>
    <lineage>
        <taxon>Eukaryota</taxon>
        <taxon>Viridiplantae</taxon>
        <taxon>Streptophyta</taxon>
        <taxon>Embryophyta</taxon>
        <taxon>Tracheophyta</taxon>
        <taxon>Spermatophyta</taxon>
        <taxon>Magnoliopsida</taxon>
        <taxon>Ranunculales</taxon>
        <taxon>Menispermaceae</taxon>
        <taxon>Menispermoideae</taxon>
        <taxon>Cissampelideae</taxon>
        <taxon>Stephania</taxon>
    </lineage>
</organism>
<evidence type="ECO:0000313" key="3">
    <source>
        <dbReference type="Proteomes" id="UP001419268"/>
    </source>
</evidence>
<reference evidence="2 3" key="1">
    <citation type="submission" date="2024-01" db="EMBL/GenBank/DDBJ databases">
        <title>Genome assemblies of Stephania.</title>
        <authorList>
            <person name="Yang L."/>
        </authorList>
    </citation>
    <scope>NUCLEOTIDE SEQUENCE [LARGE SCALE GENOMIC DNA]</scope>
    <source>
        <strain evidence="2">JXDWG</strain>
        <tissue evidence="2">Leaf</tissue>
    </source>
</reference>
<feature type="compositionally biased region" description="Gly residues" evidence="1">
    <location>
        <begin position="57"/>
        <end position="72"/>
    </location>
</feature>
<name>A0AAP0NV30_9MAGN</name>